<feature type="transmembrane region" description="Helical" evidence="8">
    <location>
        <begin position="162"/>
        <end position="181"/>
    </location>
</feature>
<name>A0A401IM07_APHSA</name>
<comment type="similarity">
    <text evidence="2 8">Belongs to the 4-toluene sulfonate uptake permease (TSUP) (TC 2.A.102) family.</text>
</comment>
<evidence type="ECO:0000313" key="9">
    <source>
        <dbReference type="EMBL" id="GBF82276.1"/>
    </source>
</evidence>
<evidence type="ECO:0000256" key="5">
    <source>
        <dbReference type="ARBA" id="ARBA00022692"/>
    </source>
</evidence>
<evidence type="ECO:0000256" key="1">
    <source>
        <dbReference type="ARBA" id="ARBA00004651"/>
    </source>
</evidence>
<dbReference type="EMBL" id="BDQK01000016">
    <property type="protein sequence ID" value="GBF82276.1"/>
    <property type="molecule type" value="Genomic_DNA"/>
</dbReference>
<gene>
    <name evidence="9" type="ORF">AsFPU1_3704</name>
</gene>
<dbReference type="AlphaFoldDB" id="A0A401IM07"/>
<accession>A0A401IM07</accession>
<dbReference type="InterPro" id="IPR002781">
    <property type="entry name" value="TM_pro_TauE-like"/>
</dbReference>
<evidence type="ECO:0000256" key="6">
    <source>
        <dbReference type="ARBA" id="ARBA00022989"/>
    </source>
</evidence>
<dbReference type="InterPro" id="IPR052017">
    <property type="entry name" value="TSUP"/>
</dbReference>
<reference evidence="10" key="1">
    <citation type="submission" date="2017-05" db="EMBL/GenBank/DDBJ databases">
        <title>Physiological properties and genetic analysis related to exopolysaccharide production of fresh-water unicellular cyanobacterium Aphanothece sacrum, Suizenji Nori, that has been cultured as a food source in Japan.</title>
        <authorList>
            <person name="Kanesaki Y."/>
            <person name="Yoshikawa S."/>
            <person name="Ohki K."/>
        </authorList>
    </citation>
    <scope>NUCLEOTIDE SEQUENCE [LARGE SCALE GENOMIC DNA]</scope>
    <source>
        <strain evidence="10">FPU1</strain>
    </source>
</reference>
<feature type="transmembrane region" description="Helical" evidence="8">
    <location>
        <begin position="94"/>
        <end position="112"/>
    </location>
</feature>
<organism evidence="9 10">
    <name type="scientific">Aphanothece sacrum FPU1</name>
    <dbReference type="NCBI Taxonomy" id="1920663"/>
    <lineage>
        <taxon>Bacteria</taxon>
        <taxon>Bacillati</taxon>
        <taxon>Cyanobacteriota</taxon>
        <taxon>Cyanophyceae</taxon>
        <taxon>Oscillatoriophycideae</taxon>
        <taxon>Chroococcales</taxon>
        <taxon>Aphanothecaceae</taxon>
        <taxon>Aphanothece</taxon>
    </lineage>
</organism>
<keyword evidence="5 8" id="KW-0812">Transmembrane</keyword>
<evidence type="ECO:0000256" key="2">
    <source>
        <dbReference type="ARBA" id="ARBA00009142"/>
    </source>
</evidence>
<feature type="transmembrane region" description="Helical" evidence="8">
    <location>
        <begin position="40"/>
        <end position="60"/>
    </location>
</feature>
<dbReference type="Pfam" id="PF01925">
    <property type="entry name" value="TauE"/>
    <property type="match status" value="1"/>
</dbReference>
<evidence type="ECO:0000256" key="3">
    <source>
        <dbReference type="ARBA" id="ARBA00022448"/>
    </source>
</evidence>
<dbReference type="PANTHER" id="PTHR30269:SF37">
    <property type="entry name" value="MEMBRANE TRANSPORTER PROTEIN"/>
    <property type="match status" value="1"/>
</dbReference>
<dbReference type="RefSeq" id="WP_124978552.1">
    <property type="nucleotide sequence ID" value="NZ_BDQK01000016.1"/>
</dbReference>
<proteinExistence type="inferred from homology"/>
<dbReference type="GO" id="GO:0005886">
    <property type="term" value="C:plasma membrane"/>
    <property type="evidence" value="ECO:0007669"/>
    <property type="project" value="UniProtKB-SubCell"/>
</dbReference>
<evidence type="ECO:0000313" key="10">
    <source>
        <dbReference type="Proteomes" id="UP000287247"/>
    </source>
</evidence>
<keyword evidence="7 8" id="KW-0472">Membrane</keyword>
<evidence type="ECO:0000256" key="8">
    <source>
        <dbReference type="RuleBase" id="RU363041"/>
    </source>
</evidence>
<feature type="transmembrane region" description="Helical" evidence="8">
    <location>
        <begin position="69"/>
        <end position="88"/>
    </location>
</feature>
<keyword evidence="4 8" id="KW-1003">Cell membrane</keyword>
<comment type="caution">
    <text evidence="9">The sequence shown here is derived from an EMBL/GenBank/DDBJ whole genome shotgun (WGS) entry which is preliminary data.</text>
</comment>
<sequence>MIDILVCIIIFIGVFTQSISGFGLGLVVMPLLTQVIDIRLASPFMTLIALTTLVSISILYRKSFQFKSIFGLIISSSLAIPLGIEFLTKVEQKITLTLLGIIVLGYALYSLLEFSYPVIKSPKWGYVFAFLSGLLSGAYNTGGPPIVIYGTCCQWTPEQFKSNLNVFFLCNVIMLSVSHLIKKNYTPEVLRLFEINVPILLLGLIVGFSVSKFINVWLFRKIVLVLLVGVGLQLLFKVWLFY</sequence>
<evidence type="ECO:0000256" key="4">
    <source>
        <dbReference type="ARBA" id="ARBA00022475"/>
    </source>
</evidence>
<keyword evidence="3" id="KW-0813">Transport</keyword>
<feature type="transmembrane region" description="Helical" evidence="8">
    <location>
        <begin position="222"/>
        <end position="241"/>
    </location>
</feature>
<evidence type="ECO:0000256" key="7">
    <source>
        <dbReference type="ARBA" id="ARBA00023136"/>
    </source>
</evidence>
<protein>
    <recommendedName>
        <fullName evidence="8">Probable membrane transporter protein</fullName>
    </recommendedName>
</protein>
<feature type="transmembrane region" description="Helical" evidence="8">
    <location>
        <begin position="193"/>
        <end position="210"/>
    </location>
</feature>
<feature type="transmembrane region" description="Helical" evidence="8">
    <location>
        <begin position="5"/>
        <end position="28"/>
    </location>
</feature>
<keyword evidence="10" id="KW-1185">Reference proteome</keyword>
<dbReference type="OrthoDB" id="668749at2"/>
<keyword evidence="6 8" id="KW-1133">Transmembrane helix</keyword>
<dbReference type="PANTHER" id="PTHR30269">
    <property type="entry name" value="TRANSMEMBRANE PROTEIN YFCA"/>
    <property type="match status" value="1"/>
</dbReference>
<dbReference type="Proteomes" id="UP000287247">
    <property type="component" value="Unassembled WGS sequence"/>
</dbReference>
<comment type="subcellular location">
    <subcellularLocation>
        <location evidence="1 8">Cell membrane</location>
        <topology evidence="1 8">Multi-pass membrane protein</topology>
    </subcellularLocation>
</comment>
<feature type="transmembrane region" description="Helical" evidence="8">
    <location>
        <begin position="124"/>
        <end position="142"/>
    </location>
</feature>